<dbReference type="Pfam" id="PF16094">
    <property type="entry name" value="PAC1"/>
    <property type="match status" value="2"/>
</dbReference>
<accession>A0ABM1E8A6</accession>
<proteinExistence type="inferred from homology"/>
<dbReference type="Proteomes" id="UP000695022">
    <property type="component" value="Unplaced"/>
</dbReference>
<evidence type="ECO:0000256" key="4">
    <source>
        <dbReference type="SAM" id="MobiDB-lite"/>
    </source>
</evidence>
<keyword evidence="3" id="KW-0143">Chaperone</keyword>
<name>A0ABM1E8A6_PRICU</name>
<feature type="region of interest" description="Disordered" evidence="4">
    <location>
        <begin position="1"/>
        <end position="25"/>
    </location>
</feature>
<dbReference type="GeneID" id="106809749"/>
<organism evidence="5 6">
    <name type="scientific">Priapulus caudatus</name>
    <name type="common">Priapulid worm</name>
    <dbReference type="NCBI Taxonomy" id="37621"/>
    <lineage>
        <taxon>Eukaryota</taxon>
        <taxon>Metazoa</taxon>
        <taxon>Ecdysozoa</taxon>
        <taxon>Scalidophora</taxon>
        <taxon>Priapulida</taxon>
        <taxon>Priapulimorpha</taxon>
        <taxon>Priapulimorphida</taxon>
        <taxon>Priapulidae</taxon>
        <taxon>Priapulus</taxon>
    </lineage>
</organism>
<comment type="similarity">
    <text evidence="1">Belongs to the PSMG1 family.</text>
</comment>
<dbReference type="InterPro" id="IPR016565">
    <property type="entry name" value="Proteasome_assmbl_chp_1"/>
</dbReference>
<dbReference type="RefSeq" id="XP_014668427.1">
    <property type="nucleotide sequence ID" value="XM_014812941.1"/>
</dbReference>
<evidence type="ECO:0000256" key="2">
    <source>
        <dbReference type="ARBA" id="ARBA00019180"/>
    </source>
</evidence>
<evidence type="ECO:0000313" key="6">
    <source>
        <dbReference type="RefSeq" id="XP_014668427.1"/>
    </source>
</evidence>
<protein>
    <recommendedName>
        <fullName evidence="2">Proteasome assembly chaperone 1</fullName>
    </recommendedName>
</protein>
<sequence>MATFFGEILPVASRAGEEEEEDDEDIEDEWAHDFKWTTEDCNDATRYHPVPSIHPFSLVVAVGNVAAAFVESYLTRRKAQSNTPKHKARACMYTSHSDSSDGIDKRIFTSDVDPPPHATYSLVDKLVTGNDILILCSGHISSLHTEEALEPPVLRGLATTEWTAPLPCPHLEQPNIVSGLAAAVLQRCQIHKKRALLLVCYTENMYVDTSSVNAYWGGLKSTLFHQEANKGETSLQQVIAHMVADKDNLYA</sequence>
<evidence type="ECO:0000256" key="3">
    <source>
        <dbReference type="ARBA" id="ARBA00023186"/>
    </source>
</evidence>
<keyword evidence="5" id="KW-1185">Reference proteome</keyword>
<evidence type="ECO:0000313" key="5">
    <source>
        <dbReference type="Proteomes" id="UP000695022"/>
    </source>
</evidence>
<dbReference type="PANTHER" id="PTHR15069">
    <property type="entry name" value="PROTEASOME ASSEMBLY CHAPERONE 1"/>
    <property type="match status" value="1"/>
</dbReference>
<dbReference type="PANTHER" id="PTHR15069:SF1">
    <property type="entry name" value="PROTEASOME ASSEMBLY CHAPERONE 1"/>
    <property type="match status" value="1"/>
</dbReference>
<evidence type="ECO:0000256" key="1">
    <source>
        <dbReference type="ARBA" id="ARBA00005261"/>
    </source>
</evidence>
<reference evidence="6" key="1">
    <citation type="submission" date="2025-08" db="UniProtKB">
        <authorList>
            <consortium name="RefSeq"/>
        </authorList>
    </citation>
    <scope>IDENTIFICATION</scope>
</reference>
<gene>
    <name evidence="6" type="primary">LOC106809749</name>
</gene>